<dbReference type="eggNOG" id="COG2141">
    <property type="taxonomic scope" value="Bacteria"/>
</dbReference>
<dbReference type="Gene3D" id="3.20.20.30">
    <property type="entry name" value="Luciferase-like domain"/>
    <property type="match status" value="1"/>
</dbReference>
<evidence type="ECO:0000256" key="3">
    <source>
        <dbReference type="ARBA" id="ARBA00022857"/>
    </source>
</evidence>
<dbReference type="FunCoup" id="F1Z3T1">
    <property type="interactions" value="77"/>
</dbReference>
<dbReference type="Pfam" id="PF00296">
    <property type="entry name" value="Bac_luciferase"/>
    <property type="match status" value="1"/>
</dbReference>
<dbReference type="InParanoid" id="F1Z3T1"/>
<evidence type="ECO:0000313" key="8">
    <source>
        <dbReference type="EMBL" id="EGD60745.1"/>
    </source>
</evidence>
<comment type="function">
    <text evidence="6">Catalyzes the pyrimidine ring opening between N-3 and C-4 by an unusual flavin hydroperoxide-catalyzed mechanism, adding oxygen atoms in the process to yield ureidoacrylate peracid, that immediately reacts with FMN forming ureidoacrylate and FMN-N(5)-oxide. The FMN-N(5)-oxide reacts spontaneously with NADH to produce FMN. Requires the flavin reductase RutF to regenerate FMN in vivo.</text>
</comment>
<organism evidence="8 9">
    <name type="scientific">Novosphingobium nitrogenifigens DSM 19370</name>
    <dbReference type="NCBI Taxonomy" id="983920"/>
    <lineage>
        <taxon>Bacteria</taxon>
        <taxon>Pseudomonadati</taxon>
        <taxon>Pseudomonadota</taxon>
        <taxon>Alphaproteobacteria</taxon>
        <taxon>Sphingomonadales</taxon>
        <taxon>Sphingomonadaceae</taxon>
        <taxon>Novosphingobium</taxon>
    </lineage>
</organism>
<dbReference type="GO" id="GO:0052614">
    <property type="term" value="F:uracil oxygenase activity"/>
    <property type="evidence" value="ECO:0007669"/>
    <property type="project" value="UniProtKB-EC"/>
</dbReference>
<keyword evidence="3 6" id="KW-0521">NADP</keyword>
<dbReference type="GO" id="GO:0008726">
    <property type="term" value="F:alkanesulfonate monooxygenase activity"/>
    <property type="evidence" value="ECO:0007669"/>
    <property type="project" value="TreeGrafter"/>
</dbReference>
<dbReference type="AlphaFoldDB" id="F1Z3T1"/>
<keyword evidence="2 6" id="KW-0288">FMN</keyword>
<proteinExistence type="inferred from homology"/>
<sequence length="382" mass="42241">MHPRSATISACDERFRRIRRLEMEIGVFLPIGNNGWLISETAPQYMPSFDLNKEIALKAEKYGFDFILTMIKLRGFGGKTQFWEHNLESFTLMAGLAAVTERVKVYATAATLVMPPAIVARMASTIDSISHGRFGLNLVTGWQKAEYDQMGMWPGDEHYGRRYDMLGEYAQILRELFETGVSDFKGEYFEMTDCRVSPKPQADMKIICAGSSDEGLAFAAQYADYTFCFGKGVNTPTAFRAVNERLAKATAKTGRKVDTFVLMMIIADETDEAAEAKWLNYCAGADQEALKWLSNQSAANNVSATTNTRQMSDATSAVNINMGTLVGSYAKVAAMLDEMAEVEGTGGVLLTFDDFLKGVEDFGTRIQPLMKTRTGVRVAETA</sequence>
<dbReference type="HOGENOM" id="CLU_027853_1_1_5"/>
<keyword evidence="9" id="KW-1185">Reference proteome</keyword>
<feature type="binding site" evidence="6">
    <location>
        <begin position="162"/>
        <end position="163"/>
    </location>
    <ligand>
        <name>FMN</name>
        <dbReference type="ChEBI" id="CHEBI:58210"/>
    </ligand>
</feature>
<dbReference type="STRING" id="983920.Y88_1826"/>
<dbReference type="GO" id="GO:0046306">
    <property type="term" value="P:alkanesulfonate catabolic process"/>
    <property type="evidence" value="ECO:0007669"/>
    <property type="project" value="TreeGrafter"/>
</dbReference>
<feature type="domain" description="Luciferase-like" evidence="7">
    <location>
        <begin position="23"/>
        <end position="341"/>
    </location>
</feature>
<comment type="caution">
    <text evidence="8">The sequence shown here is derived from an EMBL/GenBank/DDBJ whole genome shotgun (WGS) entry which is preliminary data.</text>
</comment>
<dbReference type="EMBL" id="AEWJ01000013">
    <property type="protein sequence ID" value="EGD60745.1"/>
    <property type="molecule type" value="Genomic_DNA"/>
</dbReference>
<dbReference type="GO" id="GO:0019740">
    <property type="term" value="P:nitrogen utilization"/>
    <property type="evidence" value="ECO:0007669"/>
    <property type="project" value="UniProtKB-UniRule"/>
</dbReference>
<dbReference type="SUPFAM" id="SSF51679">
    <property type="entry name" value="Bacterial luciferase-like"/>
    <property type="match status" value="1"/>
</dbReference>
<evidence type="ECO:0000256" key="6">
    <source>
        <dbReference type="HAMAP-Rule" id="MF_01699"/>
    </source>
</evidence>
<reference evidence="8 9" key="1">
    <citation type="journal article" date="2012" name="J. Bacteriol.">
        <title>Draft Genome Sequence of Novosphingobium nitrogenifigens Y88T.</title>
        <authorList>
            <person name="Strabala T.J."/>
            <person name="Macdonald L."/>
            <person name="Liu V."/>
            <person name="Smit A.M."/>
        </authorList>
    </citation>
    <scope>NUCLEOTIDE SEQUENCE [LARGE SCALE GENOMIC DNA]</scope>
    <source>
        <strain evidence="8 9">DSM 19370</strain>
    </source>
</reference>
<dbReference type="InterPro" id="IPR019914">
    <property type="entry name" value="Pyrimidine_monooxygenase_RutA"/>
</dbReference>
<dbReference type="InterPro" id="IPR036661">
    <property type="entry name" value="Luciferase-like_sf"/>
</dbReference>
<evidence type="ECO:0000256" key="2">
    <source>
        <dbReference type="ARBA" id="ARBA00022643"/>
    </source>
</evidence>
<comment type="similarity">
    <text evidence="6">Belongs to the NtaA/SnaA/DszA monooxygenase family. RutA subfamily.</text>
</comment>
<dbReference type="InterPro" id="IPR011251">
    <property type="entry name" value="Luciferase-like_dom"/>
</dbReference>
<feature type="binding site" evidence="6">
    <location>
        <position position="137"/>
    </location>
    <ligand>
        <name>FMN</name>
        <dbReference type="ChEBI" id="CHEBI:58210"/>
    </ligand>
</feature>
<dbReference type="CDD" id="cd01094">
    <property type="entry name" value="Alkanesulfonate_monoxygenase"/>
    <property type="match status" value="1"/>
</dbReference>
<evidence type="ECO:0000259" key="7">
    <source>
        <dbReference type="Pfam" id="PF00296"/>
    </source>
</evidence>
<feature type="binding site" evidence="6">
    <location>
        <position position="146"/>
    </location>
    <ligand>
        <name>FMN</name>
        <dbReference type="ChEBI" id="CHEBI:58210"/>
    </ligand>
</feature>
<dbReference type="PANTHER" id="PTHR42847:SF4">
    <property type="entry name" value="ALKANESULFONATE MONOOXYGENASE-RELATED"/>
    <property type="match status" value="1"/>
</dbReference>
<name>F1Z3T1_9SPHN</name>
<dbReference type="Proteomes" id="UP000004728">
    <property type="component" value="Unassembled WGS sequence"/>
</dbReference>
<keyword evidence="4 6" id="KW-0560">Oxidoreductase</keyword>
<protein>
    <recommendedName>
        <fullName evidence="6">Pyrimidine monooxygenase RutA</fullName>
        <ecNumber evidence="6">1.14.99.46</ecNumber>
    </recommendedName>
</protein>
<comment type="catalytic activity">
    <reaction evidence="6">
        <text>thymine + FMNH2 + NADH + O2 = (Z)-2-methylureidoacrylate + FMN + NAD(+) + H2O + H(+)</text>
        <dbReference type="Rhea" id="RHEA:31599"/>
        <dbReference type="ChEBI" id="CHEBI:15377"/>
        <dbReference type="ChEBI" id="CHEBI:15378"/>
        <dbReference type="ChEBI" id="CHEBI:15379"/>
        <dbReference type="ChEBI" id="CHEBI:17821"/>
        <dbReference type="ChEBI" id="CHEBI:57540"/>
        <dbReference type="ChEBI" id="CHEBI:57618"/>
        <dbReference type="ChEBI" id="CHEBI:57945"/>
        <dbReference type="ChEBI" id="CHEBI:58210"/>
        <dbReference type="ChEBI" id="CHEBI:143783"/>
        <dbReference type="EC" id="1.14.99.46"/>
    </reaction>
</comment>
<evidence type="ECO:0000313" key="9">
    <source>
        <dbReference type="Proteomes" id="UP000004728"/>
    </source>
</evidence>
<keyword evidence="5 6" id="KW-0503">Monooxygenase</keyword>
<dbReference type="InterPro" id="IPR050172">
    <property type="entry name" value="SsuD_RutA_monooxygenase"/>
</dbReference>
<evidence type="ECO:0000256" key="4">
    <source>
        <dbReference type="ARBA" id="ARBA00023002"/>
    </source>
</evidence>
<comment type="catalytic activity">
    <reaction evidence="6">
        <text>uracil + FMNH2 + NADH + O2 = (Z)-3-ureidoacrylate + FMN + NAD(+) + H2O + H(+)</text>
        <dbReference type="Rhea" id="RHEA:31587"/>
        <dbReference type="ChEBI" id="CHEBI:15377"/>
        <dbReference type="ChEBI" id="CHEBI:15378"/>
        <dbReference type="ChEBI" id="CHEBI:15379"/>
        <dbReference type="ChEBI" id="CHEBI:17568"/>
        <dbReference type="ChEBI" id="CHEBI:57540"/>
        <dbReference type="ChEBI" id="CHEBI:57618"/>
        <dbReference type="ChEBI" id="CHEBI:57945"/>
        <dbReference type="ChEBI" id="CHEBI:58210"/>
        <dbReference type="ChEBI" id="CHEBI:59891"/>
        <dbReference type="EC" id="1.14.99.46"/>
    </reaction>
</comment>
<accession>F1Z3T1</accession>
<dbReference type="EC" id="1.14.99.46" evidence="6"/>
<evidence type="ECO:0000256" key="1">
    <source>
        <dbReference type="ARBA" id="ARBA00022630"/>
    </source>
</evidence>
<feature type="binding site" evidence="6">
    <location>
        <begin position="71"/>
        <end position="72"/>
    </location>
    <ligand>
        <name>FMN</name>
        <dbReference type="ChEBI" id="CHEBI:58210"/>
    </ligand>
</feature>
<dbReference type="HAMAP" id="MF_01699">
    <property type="entry name" value="RutA"/>
    <property type="match status" value="1"/>
</dbReference>
<gene>
    <name evidence="6" type="primary">rutA</name>
    <name evidence="8" type="ORF">Y88_1826</name>
</gene>
<evidence type="ECO:0000256" key="5">
    <source>
        <dbReference type="ARBA" id="ARBA00023033"/>
    </source>
</evidence>
<dbReference type="PANTHER" id="PTHR42847">
    <property type="entry name" value="ALKANESULFONATE MONOOXYGENASE"/>
    <property type="match status" value="1"/>
</dbReference>
<feature type="binding site" evidence="6">
    <location>
        <position position="212"/>
    </location>
    <ligand>
        <name>FMN</name>
        <dbReference type="ChEBI" id="CHEBI:58210"/>
    </ligand>
</feature>
<dbReference type="GO" id="GO:0006212">
    <property type="term" value="P:uracil catabolic process"/>
    <property type="evidence" value="ECO:0007669"/>
    <property type="project" value="UniProtKB-UniRule"/>
</dbReference>
<dbReference type="NCBIfam" id="TIGR03612">
    <property type="entry name" value="RutA"/>
    <property type="match status" value="1"/>
</dbReference>
<keyword evidence="1 6" id="KW-0285">Flavoprotein</keyword>